<evidence type="ECO:0000313" key="4">
    <source>
        <dbReference type="Proteomes" id="UP000271974"/>
    </source>
</evidence>
<evidence type="ECO:0000313" key="3">
    <source>
        <dbReference type="EMBL" id="RUS92122.1"/>
    </source>
</evidence>
<dbReference type="Proteomes" id="UP000271974">
    <property type="component" value="Unassembled WGS sequence"/>
</dbReference>
<dbReference type="SUPFAM" id="SSF69786">
    <property type="entry name" value="YggU-like"/>
    <property type="match status" value="1"/>
</dbReference>
<sequence>MIAHARMFLRKITQKHVTECILKQHLFPETLRPLSTTSKVLGHGKMPKGADLKSKKKRENPSSKPTPTEGACVQNRPVSTQTDNSVMIKVLAKPGSKHNGIVGLSAEGVTVQIAAPPVDGQANTELVKFMAKCLGLRKSDVS</sequence>
<dbReference type="GO" id="GO:0005737">
    <property type="term" value="C:cytoplasm"/>
    <property type="evidence" value="ECO:0007669"/>
    <property type="project" value="TreeGrafter"/>
</dbReference>
<dbReference type="EMBL" id="RQTK01000002">
    <property type="protein sequence ID" value="RUS92122.1"/>
    <property type="molecule type" value="Genomic_DNA"/>
</dbReference>
<dbReference type="PANTHER" id="PTHR13420">
    <property type="entry name" value="UPF0235 PROTEIN C15ORF40"/>
    <property type="match status" value="1"/>
</dbReference>
<dbReference type="NCBIfam" id="TIGR00251">
    <property type="entry name" value="DUF167 family protein"/>
    <property type="match status" value="1"/>
</dbReference>
<gene>
    <name evidence="3" type="ORF">EGW08_000146</name>
</gene>
<dbReference type="SMART" id="SM01152">
    <property type="entry name" value="DUF167"/>
    <property type="match status" value="1"/>
</dbReference>
<feature type="region of interest" description="Disordered" evidence="2">
    <location>
        <begin position="37"/>
        <end position="78"/>
    </location>
</feature>
<dbReference type="InterPro" id="IPR036591">
    <property type="entry name" value="YggU-like_sf"/>
</dbReference>
<name>A0A3S1BUW0_ELYCH</name>
<protein>
    <submittedName>
        <fullName evidence="3">Uncharacterized protein</fullName>
    </submittedName>
</protein>
<dbReference type="STRING" id="188477.A0A3S1BUW0"/>
<dbReference type="OrthoDB" id="244097at2759"/>
<dbReference type="PANTHER" id="PTHR13420:SF7">
    <property type="entry name" value="UPF0235 PROTEIN C15ORF40"/>
    <property type="match status" value="1"/>
</dbReference>
<comment type="caution">
    <text evidence="3">The sequence shown here is derived from an EMBL/GenBank/DDBJ whole genome shotgun (WGS) entry which is preliminary data.</text>
</comment>
<dbReference type="Gene3D" id="3.30.1200.10">
    <property type="entry name" value="YggU-like"/>
    <property type="match status" value="1"/>
</dbReference>
<proteinExistence type="inferred from homology"/>
<dbReference type="AlphaFoldDB" id="A0A3S1BUW0"/>
<dbReference type="Pfam" id="PF02594">
    <property type="entry name" value="DUF167"/>
    <property type="match status" value="1"/>
</dbReference>
<evidence type="ECO:0000256" key="1">
    <source>
        <dbReference type="ARBA" id="ARBA00010364"/>
    </source>
</evidence>
<keyword evidence="4" id="KW-1185">Reference proteome</keyword>
<dbReference type="InterPro" id="IPR003746">
    <property type="entry name" value="DUF167"/>
</dbReference>
<comment type="similarity">
    <text evidence="1">Belongs to the UPF0235 family.</text>
</comment>
<reference evidence="3 4" key="1">
    <citation type="submission" date="2019-01" db="EMBL/GenBank/DDBJ databases">
        <title>A draft genome assembly of the solar-powered sea slug Elysia chlorotica.</title>
        <authorList>
            <person name="Cai H."/>
            <person name="Li Q."/>
            <person name="Fang X."/>
            <person name="Li J."/>
            <person name="Curtis N.E."/>
            <person name="Altenburger A."/>
            <person name="Shibata T."/>
            <person name="Feng M."/>
            <person name="Maeda T."/>
            <person name="Schwartz J.A."/>
            <person name="Shigenobu S."/>
            <person name="Lundholm N."/>
            <person name="Nishiyama T."/>
            <person name="Yang H."/>
            <person name="Hasebe M."/>
            <person name="Li S."/>
            <person name="Pierce S.K."/>
            <person name="Wang J."/>
        </authorList>
    </citation>
    <scope>NUCLEOTIDE SEQUENCE [LARGE SCALE GENOMIC DNA]</scope>
    <source>
        <strain evidence="3">EC2010</strain>
        <tissue evidence="3">Whole organism of an adult</tissue>
    </source>
</reference>
<organism evidence="3 4">
    <name type="scientific">Elysia chlorotica</name>
    <name type="common">Eastern emerald elysia</name>
    <name type="synonym">Sea slug</name>
    <dbReference type="NCBI Taxonomy" id="188477"/>
    <lineage>
        <taxon>Eukaryota</taxon>
        <taxon>Metazoa</taxon>
        <taxon>Spiralia</taxon>
        <taxon>Lophotrochozoa</taxon>
        <taxon>Mollusca</taxon>
        <taxon>Gastropoda</taxon>
        <taxon>Heterobranchia</taxon>
        <taxon>Euthyneura</taxon>
        <taxon>Panpulmonata</taxon>
        <taxon>Sacoglossa</taxon>
        <taxon>Placobranchoidea</taxon>
        <taxon>Plakobranchidae</taxon>
        <taxon>Elysia</taxon>
    </lineage>
</organism>
<accession>A0A3S1BUW0</accession>
<evidence type="ECO:0000256" key="2">
    <source>
        <dbReference type="SAM" id="MobiDB-lite"/>
    </source>
</evidence>
<feature type="non-terminal residue" evidence="3">
    <location>
        <position position="142"/>
    </location>
</feature>